<feature type="domain" description="Meg" evidence="3">
    <location>
        <begin position="11"/>
        <end position="89"/>
    </location>
</feature>
<evidence type="ECO:0000259" key="3">
    <source>
        <dbReference type="Pfam" id="PF24153"/>
    </source>
</evidence>
<name>A0A453MX07_AEGTS</name>
<reference evidence="4" key="3">
    <citation type="journal article" date="2017" name="Nature">
        <title>Genome sequence of the progenitor of the wheat D genome Aegilops tauschii.</title>
        <authorList>
            <person name="Luo M.C."/>
            <person name="Gu Y.Q."/>
            <person name="Puiu D."/>
            <person name="Wang H."/>
            <person name="Twardziok S.O."/>
            <person name="Deal K.R."/>
            <person name="Huo N."/>
            <person name="Zhu T."/>
            <person name="Wang L."/>
            <person name="Wang Y."/>
            <person name="McGuire P.E."/>
            <person name="Liu S."/>
            <person name="Long H."/>
            <person name="Ramasamy R.K."/>
            <person name="Rodriguez J.C."/>
            <person name="Van S.L."/>
            <person name="Yuan L."/>
            <person name="Wang Z."/>
            <person name="Xia Z."/>
            <person name="Xiao L."/>
            <person name="Anderson O.D."/>
            <person name="Ouyang S."/>
            <person name="Liang Y."/>
            <person name="Zimin A.V."/>
            <person name="Pertea G."/>
            <person name="Qi P."/>
            <person name="Bennetzen J.L."/>
            <person name="Dai X."/>
            <person name="Dawson M.W."/>
            <person name="Muller H.G."/>
            <person name="Kugler K."/>
            <person name="Rivarola-Duarte L."/>
            <person name="Spannagl M."/>
            <person name="Mayer K.F.X."/>
            <person name="Lu F.H."/>
            <person name="Bevan M.W."/>
            <person name="Leroy P."/>
            <person name="Li P."/>
            <person name="You F.M."/>
            <person name="Sun Q."/>
            <person name="Liu Z."/>
            <person name="Lyons E."/>
            <person name="Wicker T."/>
            <person name="Salzberg S.L."/>
            <person name="Devos K.M."/>
            <person name="Dvorak J."/>
        </authorList>
    </citation>
    <scope>NUCLEOTIDE SEQUENCE [LARGE SCALE GENOMIC DNA]</scope>
    <source>
        <strain evidence="4">cv. AL8/78</strain>
    </source>
</reference>
<evidence type="ECO:0000313" key="4">
    <source>
        <dbReference type="EnsemblPlants" id="AET6Gv20129700.3"/>
    </source>
</evidence>
<sequence length="112" mass="12214">ICNFNCIVLMAKRTGLAHAPTLFSLLLLMCFATHVHCRIMDDKVNKKINLPHGLCVHKHGIDCSGSSYCDCCLANNLCYVSLDQCMDACKNTYPYSGALATSAHPPLPSHTS</sequence>
<keyword evidence="5" id="KW-1185">Reference proteome</keyword>
<evidence type="ECO:0000256" key="2">
    <source>
        <dbReference type="SAM" id="Phobius"/>
    </source>
</evidence>
<dbReference type="Gramene" id="AET6Gv20129700.3">
    <property type="protein sequence ID" value="AET6Gv20129700.3"/>
    <property type="gene ID" value="AET6Gv20129700"/>
</dbReference>
<dbReference type="EnsemblPlants" id="AET6Gv20129700.3">
    <property type="protein sequence ID" value="AET6Gv20129700.3"/>
    <property type="gene ID" value="AET6Gv20129700"/>
</dbReference>
<feature type="transmembrane region" description="Helical" evidence="2">
    <location>
        <begin position="17"/>
        <end position="37"/>
    </location>
</feature>
<keyword evidence="2" id="KW-0472">Membrane</keyword>
<reference evidence="5" key="2">
    <citation type="journal article" date="2017" name="Nat. Plants">
        <title>The Aegilops tauschii genome reveals multiple impacts of transposons.</title>
        <authorList>
            <person name="Zhao G."/>
            <person name="Zou C."/>
            <person name="Li K."/>
            <person name="Wang K."/>
            <person name="Li T."/>
            <person name="Gao L."/>
            <person name="Zhang X."/>
            <person name="Wang H."/>
            <person name="Yang Z."/>
            <person name="Liu X."/>
            <person name="Jiang W."/>
            <person name="Mao L."/>
            <person name="Kong X."/>
            <person name="Jiao Y."/>
            <person name="Jia J."/>
        </authorList>
    </citation>
    <scope>NUCLEOTIDE SEQUENCE [LARGE SCALE GENOMIC DNA]</scope>
    <source>
        <strain evidence="5">cv. AL8/78</strain>
    </source>
</reference>
<proteinExistence type="inferred from homology"/>
<accession>A0A453MX07</accession>
<keyword evidence="2" id="KW-1133">Transmembrane helix</keyword>
<organism evidence="4 5">
    <name type="scientific">Aegilops tauschii subsp. strangulata</name>
    <name type="common">Goatgrass</name>
    <dbReference type="NCBI Taxonomy" id="200361"/>
    <lineage>
        <taxon>Eukaryota</taxon>
        <taxon>Viridiplantae</taxon>
        <taxon>Streptophyta</taxon>
        <taxon>Embryophyta</taxon>
        <taxon>Tracheophyta</taxon>
        <taxon>Spermatophyta</taxon>
        <taxon>Magnoliopsida</taxon>
        <taxon>Liliopsida</taxon>
        <taxon>Poales</taxon>
        <taxon>Poaceae</taxon>
        <taxon>BOP clade</taxon>
        <taxon>Pooideae</taxon>
        <taxon>Triticodae</taxon>
        <taxon>Triticeae</taxon>
        <taxon>Triticinae</taxon>
        <taxon>Aegilops</taxon>
    </lineage>
</organism>
<reference evidence="4" key="5">
    <citation type="journal article" date="2021" name="G3 (Bethesda)">
        <title>Aegilops tauschii genome assembly Aet v5.0 features greater sequence contiguity and improved annotation.</title>
        <authorList>
            <person name="Wang L."/>
            <person name="Zhu T."/>
            <person name="Rodriguez J.C."/>
            <person name="Deal K.R."/>
            <person name="Dubcovsky J."/>
            <person name="McGuire P.E."/>
            <person name="Lux T."/>
            <person name="Spannagl M."/>
            <person name="Mayer K.F.X."/>
            <person name="Baldrich P."/>
            <person name="Meyers B.C."/>
            <person name="Huo N."/>
            <person name="Gu Y.Q."/>
            <person name="Zhou H."/>
            <person name="Devos K.M."/>
            <person name="Bennetzen J.L."/>
            <person name="Unver T."/>
            <person name="Budak H."/>
            <person name="Gulick P.J."/>
            <person name="Galiba G."/>
            <person name="Kalapos B."/>
            <person name="Nelson D.R."/>
            <person name="Li P."/>
            <person name="You F.M."/>
            <person name="Luo M.C."/>
            <person name="Dvorak J."/>
        </authorList>
    </citation>
    <scope>NUCLEOTIDE SEQUENCE [LARGE SCALE GENOMIC DNA]</scope>
    <source>
        <strain evidence="4">cv. AL8/78</strain>
    </source>
</reference>
<evidence type="ECO:0000256" key="1">
    <source>
        <dbReference type="ARBA" id="ARBA00010149"/>
    </source>
</evidence>
<keyword evidence="2" id="KW-0812">Transmembrane</keyword>
<dbReference type="Proteomes" id="UP000015105">
    <property type="component" value="Chromosome 6D"/>
</dbReference>
<evidence type="ECO:0000313" key="5">
    <source>
        <dbReference type="Proteomes" id="UP000015105"/>
    </source>
</evidence>
<reference evidence="4" key="4">
    <citation type="submission" date="2019-03" db="UniProtKB">
        <authorList>
            <consortium name="EnsemblPlants"/>
        </authorList>
    </citation>
    <scope>IDENTIFICATION</scope>
</reference>
<dbReference type="Pfam" id="PF24153">
    <property type="entry name" value="Meg"/>
    <property type="match status" value="1"/>
</dbReference>
<reference evidence="5" key="1">
    <citation type="journal article" date="2014" name="Science">
        <title>Ancient hybridizations among the ancestral genomes of bread wheat.</title>
        <authorList>
            <consortium name="International Wheat Genome Sequencing Consortium,"/>
            <person name="Marcussen T."/>
            <person name="Sandve S.R."/>
            <person name="Heier L."/>
            <person name="Spannagl M."/>
            <person name="Pfeifer M."/>
            <person name="Jakobsen K.S."/>
            <person name="Wulff B.B."/>
            <person name="Steuernagel B."/>
            <person name="Mayer K.F."/>
            <person name="Olsen O.A."/>
        </authorList>
    </citation>
    <scope>NUCLEOTIDE SEQUENCE [LARGE SCALE GENOMIC DNA]</scope>
    <source>
        <strain evidence="5">cv. AL8/78</strain>
    </source>
</reference>
<dbReference type="InterPro" id="IPR056205">
    <property type="entry name" value="Meg"/>
</dbReference>
<dbReference type="AlphaFoldDB" id="A0A453MX07"/>
<protein>
    <recommendedName>
        <fullName evidence="3">Meg domain-containing protein</fullName>
    </recommendedName>
</protein>
<comment type="similarity">
    <text evidence="1">Belongs to the MEG family.</text>
</comment>